<dbReference type="GO" id="GO:0016787">
    <property type="term" value="F:hydrolase activity"/>
    <property type="evidence" value="ECO:0007669"/>
    <property type="project" value="UniProtKB-KW"/>
</dbReference>
<evidence type="ECO:0000313" key="3">
    <source>
        <dbReference type="Proteomes" id="UP000249633"/>
    </source>
</evidence>
<dbReference type="CDD" id="cd03674">
    <property type="entry name" value="NUDIX_Hydrolase"/>
    <property type="match status" value="1"/>
</dbReference>
<organism evidence="2 3">
    <name type="scientific">Roseateles depolymerans</name>
    <dbReference type="NCBI Taxonomy" id="76731"/>
    <lineage>
        <taxon>Bacteria</taxon>
        <taxon>Pseudomonadati</taxon>
        <taxon>Pseudomonadota</taxon>
        <taxon>Betaproteobacteria</taxon>
        <taxon>Burkholderiales</taxon>
        <taxon>Sphaerotilaceae</taxon>
        <taxon>Roseateles</taxon>
    </lineage>
</organism>
<dbReference type="Gene3D" id="3.90.79.10">
    <property type="entry name" value="Nucleoside Triphosphate Pyrophosphohydrolase"/>
    <property type="match status" value="1"/>
</dbReference>
<dbReference type="Pfam" id="PF00293">
    <property type="entry name" value="NUDIX"/>
    <property type="match status" value="1"/>
</dbReference>
<sequence>MSLQPDAPASAPLRAQAQDQLQRYLSRFPDEAPGLAALRRQLAEPGDAFARQNMVGHITTSALVWDAASDALLMIHHQALDRWLQPGGHHEGQDGLLASAAREAREETGVGALTPWPWAGAAELPLDIDTHAIPARPAKGESAHVHHDFIYLFSASADTPLAPQWAEVKGARWMPRAEFAALPEARFARLAGKLQGLR</sequence>
<evidence type="ECO:0000313" key="2">
    <source>
        <dbReference type="EMBL" id="PZP31663.1"/>
    </source>
</evidence>
<gene>
    <name evidence="2" type="ORF">DI603_12530</name>
</gene>
<accession>A0A2W5DLW7</accession>
<reference evidence="2 3" key="1">
    <citation type="submission" date="2017-08" db="EMBL/GenBank/DDBJ databases">
        <title>Infants hospitalized years apart are colonized by the same room-sourced microbial strains.</title>
        <authorList>
            <person name="Brooks B."/>
            <person name="Olm M.R."/>
            <person name="Firek B.A."/>
            <person name="Baker R."/>
            <person name="Thomas B.C."/>
            <person name="Morowitz M.J."/>
            <person name="Banfield J.F."/>
        </authorList>
    </citation>
    <scope>NUCLEOTIDE SEQUENCE [LARGE SCALE GENOMIC DNA]</scope>
    <source>
        <strain evidence="2">S2_012_000_R2_81</strain>
    </source>
</reference>
<protein>
    <submittedName>
        <fullName evidence="2">NUDIX hydrolase</fullName>
    </submittedName>
</protein>
<feature type="domain" description="Nudix hydrolase" evidence="1">
    <location>
        <begin position="55"/>
        <end position="197"/>
    </location>
</feature>
<dbReference type="PROSITE" id="PS51462">
    <property type="entry name" value="NUDIX"/>
    <property type="match status" value="1"/>
</dbReference>
<proteinExistence type="predicted"/>
<dbReference type="Proteomes" id="UP000249633">
    <property type="component" value="Unassembled WGS sequence"/>
</dbReference>
<name>A0A2W5DLW7_9BURK</name>
<dbReference type="InterPro" id="IPR000086">
    <property type="entry name" value="NUDIX_hydrolase_dom"/>
</dbReference>
<dbReference type="AlphaFoldDB" id="A0A2W5DLW7"/>
<keyword evidence="2" id="KW-0378">Hydrolase</keyword>
<evidence type="ECO:0000259" key="1">
    <source>
        <dbReference type="PROSITE" id="PS51462"/>
    </source>
</evidence>
<dbReference type="InterPro" id="IPR015797">
    <property type="entry name" value="NUDIX_hydrolase-like_dom_sf"/>
</dbReference>
<dbReference type="EMBL" id="QFOD01000010">
    <property type="protein sequence ID" value="PZP31663.1"/>
    <property type="molecule type" value="Genomic_DNA"/>
</dbReference>
<dbReference type="SUPFAM" id="SSF55811">
    <property type="entry name" value="Nudix"/>
    <property type="match status" value="1"/>
</dbReference>
<comment type="caution">
    <text evidence="2">The sequence shown here is derived from an EMBL/GenBank/DDBJ whole genome shotgun (WGS) entry which is preliminary data.</text>
</comment>